<keyword evidence="4" id="KW-1185">Reference proteome</keyword>
<dbReference type="RefSeq" id="WP_203692776.1">
    <property type="nucleotide sequence ID" value="NZ_BAAALC010000028.1"/>
</dbReference>
<dbReference type="InterPro" id="IPR000408">
    <property type="entry name" value="Reg_chr_condens"/>
</dbReference>
<comment type="caution">
    <text evidence="3">The sequence shown here is derived from an EMBL/GenBank/DDBJ whole genome shotgun (WGS) entry which is preliminary data.</text>
</comment>
<dbReference type="SUPFAM" id="SSF52507">
    <property type="entry name" value="Homo-oligomeric flavin-containing Cys decarboxylases, HFCD"/>
    <property type="match status" value="1"/>
</dbReference>
<dbReference type="InterPro" id="IPR003382">
    <property type="entry name" value="Flavoprotein"/>
</dbReference>
<organism evidence="3 4">
    <name type="scientific">Catellatospora coxensis</name>
    <dbReference type="NCBI Taxonomy" id="310354"/>
    <lineage>
        <taxon>Bacteria</taxon>
        <taxon>Bacillati</taxon>
        <taxon>Actinomycetota</taxon>
        <taxon>Actinomycetes</taxon>
        <taxon>Micromonosporales</taxon>
        <taxon>Micromonosporaceae</taxon>
        <taxon>Catellatospora</taxon>
    </lineage>
</organism>
<dbReference type="Gene3D" id="3.40.50.1950">
    <property type="entry name" value="Flavin prenyltransferase-like"/>
    <property type="match status" value="1"/>
</dbReference>
<dbReference type="PANTHER" id="PTHR14359:SF6">
    <property type="entry name" value="PHOSPHOPANTOTHENOYLCYSTEINE DECARBOXYLASE"/>
    <property type="match status" value="1"/>
</dbReference>
<dbReference type="GO" id="GO:0015937">
    <property type="term" value="P:coenzyme A biosynthetic process"/>
    <property type="evidence" value="ECO:0007669"/>
    <property type="project" value="TreeGrafter"/>
</dbReference>
<gene>
    <name evidence="3" type="ORF">Cco03nite_30940</name>
</gene>
<protein>
    <submittedName>
        <fullName evidence="3">Phosphopantothenoylcysteine synthetase</fullName>
    </submittedName>
</protein>
<dbReference type="AlphaFoldDB" id="A0A8J3P7E6"/>
<feature type="transmembrane region" description="Helical" evidence="1">
    <location>
        <begin position="20"/>
        <end position="38"/>
    </location>
</feature>
<dbReference type="InterPro" id="IPR036551">
    <property type="entry name" value="Flavin_trans-like"/>
</dbReference>
<keyword evidence="1" id="KW-0812">Transmembrane</keyword>
<proteinExistence type="predicted"/>
<dbReference type="Pfam" id="PF02441">
    <property type="entry name" value="Flavoprotein"/>
    <property type="match status" value="1"/>
</dbReference>
<evidence type="ECO:0000259" key="2">
    <source>
        <dbReference type="Pfam" id="PF02441"/>
    </source>
</evidence>
<dbReference type="Proteomes" id="UP000630887">
    <property type="component" value="Unassembled WGS sequence"/>
</dbReference>
<evidence type="ECO:0000313" key="3">
    <source>
        <dbReference type="EMBL" id="GIG06394.1"/>
    </source>
</evidence>
<accession>A0A8J3P7E6</accession>
<reference evidence="3 4" key="1">
    <citation type="submission" date="2021-01" db="EMBL/GenBank/DDBJ databases">
        <title>Whole genome shotgun sequence of Catellatospora coxensis NBRC 107359.</title>
        <authorList>
            <person name="Komaki H."/>
            <person name="Tamura T."/>
        </authorList>
    </citation>
    <scope>NUCLEOTIDE SEQUENCE [LARGE SCALE GENOMIC DNA]</scope>
    <source>
        <strain evidence="3 4">NBRC 107359</strain>
    </source>
</reference>
<dbReference type="GO" id="GO:0010181">
    <property type="term" value="F:FMN binding"/>
    <property type="evidence" value="ECO:0007669"/>
    <property type="project" value="TreeGrafter"/>
</dbReference>
<keyword evidence="1" id="KW-0472">Membrane</keyword>
<dbReference type="PROSITE" id="PS00626">
    <property type="entry name" value="RCC1_2"/>
    <property type="match status" value="1"/>
</dbReference>
<feature type="domain" description="Flavoprotein" evidence="2">
    <location>
        <begin position="19"/>
        <end position="156"/>
    </location>
</feature>
<evidence type="ECO:0000313" key="4">
    <source>
        <dbReference type="Proteomes" id="UP000630887"/>
    </source>
</evidence>
<dbReference type="PANTHER" id="PTHR14359">
    <property type="entry name" value="HOMO-OLIGOMERIC FLAVIN CONTAINING CYS DECARBOXYLASE FAMILY"/>
    <property type="match status" value="1"/>
</dbReference>
<sequence length="203" mass="21393">MDDSTPSAEPRLPPLGFRRLLVVATGSLHAAFLARDLAWLRMAYPQLEAQVVLTRSALQFLTPTAVGAITGRAAQVDEWAGPVAEAVHVTWQQWAQAVLVYPASLNYLARLAVGLADSPSLLAIQCSAAPVVVAPALPPGGWDSPVTAAHVAALAQRPTVTVLPPVPVRSFTTGRDDAYGPPPFTAALGTVELLRHRLQGETA</sequence>
<dbReference type="EMBL" id="BONI01000023">
    <property type="protein sequence ID" value="GIG06394.1"/>
    <property type="molecule type" value="Genomic_DNA"/>
</dbReference>
<name>A0A8J3P7E6_9ACTN</name>
<keyword evidence="1" id="KW-1133">Transmembrane helix</keyword>
<dbReference type="GO" id="GO:0004633">
    <property type="term" value="F:phosphopantothenoylcysteine decarboxylase activity"/>
    <property type="evidence" value="ECO:0007669"/>
    <property type="project" value="TreeGrafter"/>
</dbReference>
<evidence type="ECO:0000256" key="1">
    <source>
        <dbReference type="SAM" id="Phobius"/>
    </source>
</evidence>
<dbReference type="GO" id="GO:0071513">
    <property type="term" value="C:phosphopantothenoylcysteine decarboxylase complex"/>
    <property type="evidence" value="ECO:0007669"/>
    <property type="project" value="TreeGrafter"/>
</dbReference>